<keyword evidence="5" id="KW-1185">Reference proteome</keyword>
<gene>
    <name evidence="4" type="ORF">SAMN02745725_02068</name>
</gene>
<feature type="domain" description="BIG2" evidence="3">
    <location>
        <begin position="316"/>
        <end position="397"/>
    </location>
</feature>
<organism evidence="4 5">
    <name type="scientific">Pseudobutyrivibrio xylanivorans DSM 14809</name>
    <dbReference type="NCBI Taxonomy" id="1123012"/>
    <lineage>
        <taxon>Bacteria</taxon>
        <taxon>Bacillati</taxon>
        <taxon>Bacillota</taxon>
        <taxon>Clostridia</taxon>
        <taxon>Lachnospirales</taxon>
        <taxon>Lachnospiraceae</taxon>
        <taxon>Pseudobutyrivibrio</taxon>
    </lineage>
</organism>
<feature type="signal peptide" evidence="2">
    <location>
        <begin position="1"/>
        <end position="29"/>
    </location>
</feature>
<evidence type="ECO:0000256" key="1">
    <source>
        <dbReference type="SAM" id="MobiDB-lite"/>
    </source>
</evidence>
<feature type="non-terminal residue" evidence="4">
    <location>
        <position position="627"/>
    </location>
</feature>
<accession>A0A1M6HR97</accession>
<dbReference type="AlphaFoldDB" id="A0A1M6HR97"/>
<dbReference type="Gene3D" id="2.60.40.1080">
    <property type="match status" value="3"/>
</dbReference>
<proteinExistence type="predicted"/>
<dbReference type="InterPro" id="IPR003343">
    <property type="entry name" value="Big_2"/>
</dbReference>
<dbReference type="RefSeq" id="WP_143151426.1">
    <property type="nucleotide sequence ID" value="NZ_FQYQ01000014.1"/>
</dbReference>
<protein>
    <submittedName>
        <fullName evidence="4">Ig-like domain (Group 2)</fullName>
    </submittedName>
</protein>
<feature type="domain" description="BIG2" evidence="3">
    <location>
        <begin position="406"/>
        <end position="482"/>
    </location>
</feature>
<feature type="region of interest" description="Disordered" evidence="1">
    <location>
        <begin position="187"/>
        <end position="224"/>
    </location>
</feature>
<keyword evidence="2" id="KW-0732">Signal</keyword>
<sequence length="627" mass="63777">MKNRKFLATFSLSLVVAAATVFCSMPVQAAEITMAKTAAAVTYGNTSSSEAALLRSIFDYEYYKKMNPDVVAKFGDSREALFNHFAKFGIYEGRSLSANFNVSAYASAYPDLKGKFGADIVKYYIHYAAVGSKEDRPITTLKAAADAGITVTSVADPTVVLTPAAIKAAEAKGITDPAAAMAAAPVASSGSSSSSSGGGGSASTKQNATKPEDNKEETPSEPAANVAVTGVTLDKITASIEVGEELALKATVKPENASVKKVTWSSSDTAVATVAEGKVTGVAAGTATITVTADGGKTATCTVTVTEPSEPEEPVAVENITVTAAGDATSITKGQTLQLTVEVTPENATNKEVEWSSDVETVTVSATGLVSVEADETATEVTITATAKDGSEVSDNITFTIADPVAVTGVTLNKSTTSIVEGTTETLEATVAPVDATNKNVTWSSDNEDVATVEDGVVTGVAAGTATITVTTEDGDFEAECEVTVTADETAPTLSLVSATRTAAETATLAFTSSEAGTYYYLVLAAAAEAPNAATIKAQGDAVAKGTAAATASANSVSITGLTADTAYKAYVVVEDAAVNISDVSTTDIASTAAEPPEDFTSLAIGVEGNVFTATASPSEGVTYQWY</sequence>
<dbReference type="SMART" id="SM00635">
    <property type="entry name" value="BID_2"/>
    <property type="match status" value="3"/>
</dbReference>
<dbReference type="InterPro" id="IPR008964">
    <property type="entry name" value="Invasin/intimin_cell_adhesion"/>
</dbReference>
<dbReference type="EMBL" id="FQYQ01000014">
    <property type="protein sequence ID" value="SHJ24696.1"/>
    <property type="molecule type" value="Genomic_DNA"/>
</dbReference>
<evidence type="ECO:0000313" key="5">
    <source>
        <dbReference type="Proteomes" id="UP000184185"/>
    </source>
</evidence>
<dbReference type="SUPFAM" id="SSF49373">
    <property type="entry name" value="Invasin/intimin cell-adhesion fragments"/>
    <property type="match status" value="3"/>
</dbReference>
<evidence type="ECO:0000256" key="2">
    <source>
        <dbReference type="SAM" id="SignalP"/>
    </source>
</evidence>
<reference evidence="4 5" key="1">
    <citation type="submission" date="2016-11" db="EMBL/GenBank/DDBJ databases">
        <authorList>
            <person name="Jaros S."/>
            <person name="Januszkiewicz K."/>
            <person name="Wedrychowicz H."/>
        </authorList>
    </citation>
    <scope>NUCLEOTIDE SEQUENCE [LARGE SCALE GENOMIC DNA]</scope>
    <source>
        <strain evidence="4 5">DSM 14809</strain>
    </source>
</reference>
<evidence type="ECO:0000313" key="4">
    <source>
        <dbReference type="EMBL" id="SHJ24696.1"/>
    </source>
</evidence>
<evidence type="ECO:0000259" key="3">
    <source>
        <dbReference type="SMART" id="SM00635"/>
    </source>
</evidence>
<feature type="domain" description="BIG2" evidence="3">
    <location>
        <begin position="227"/>
        <end position="303"/>
    </location>
</feature>
<name>A0A1M6HR97_PSEXY</name>
<feature type="chain" id="PRO_5011979907" evidence="2">
    <location>
        <begin position="30"/>
        <end position="627"/>
    </location>
</feature>
<dbReference type="Proteomes" id="UP000184185">
    <property type="component" value="Unassembled WGS sequence"/>
</dbReference>
<dbReference type="Pfam" id="PF02368">
    <property type="entry name" value="Big_2"/>
    <property type="match status" value="3"/>
</dbReference>